<gene>
    <name evidence="1" type="ORF">BKA24_001770</name>
</gene>
<name>A0A7W7BQP0_9MICO</name>
<accession>A0A7W7BQP0</accession>
<proteinExistence type="predicted"/>
<sequence>MTATTLAPFTAAGWLQMSHEEQRDLVRPFYGEYKARRAELDRAGRYAYNADFKGHLPSLNPATTGTTDKDEDTAIYLLQTLHTWTLEQEKLAAFIARGARPLAAEDVDPAAPAPRGTVAVIGRYSGGATGYHVYEDVRIVRTGFRGHRLAGIPKGRRTNGYDLSDGTALYFLPADGRPNTTKEN</sequence>
<evidence type="ECO:0000313" key="2">
    <source>
        <dbReference type="Proteomes" id="UP000573729"/>
    </source>
</evidence>
<dbReference type="EMBL" id="JACHMD010000001">
    <property type="protein sequence ID" value="MBB4667061.1"/>
    <property type="molecule type" value="Genomic_DNA"/>
</dbReference>
<protein>
    <submittedName>
        <fullName evidence="1">Uncharacterized protein</fullName>
    </submittedName>
</protein>
<organism evidence="1 2">
    <name type="scientific">Microbacterium marinum</name>
    <dbReference type="NCBI Taxonomy" id="421115"/>
    <lineage>
        <taxon>Bacteria</taxon>
        <taxon>Bacillati</taxon>
        <taxon>Actinomycetota</taxon>
        <taxon>Actinomycetes</taxon>
        <taxon>Micrococcales</taxon>
        <taxon>Microbacteriaceae</taxon>
        <taxon>Microbacterium</taxon>
    </lineage>
</organism>
<evidence type="ECO:0000313" key="1">
    <source>
        <dbReference type="EMBL" id="MBB4667061.1"/>
    </source>
</evidence>
<dbReference type="RefSeq" id="WP_184217207.1">
    <property type="nucleotide sequence ID" value="NZ_JACHMD010000001.1"/>
</dbReference>
<keyword evidence="2" id="KW-1185">Reference proteome</keyword>
<dbReference type="AlphaFoldDB" id="A0A7W7BQP0"/>
<dbReference type="Proteomes" id="UP000573729">
    <property type="component" value="Unassembled WGS sequence"/>
</dbReference>
<comment type="caution">
    <text evidence="1">The sequence shown here is derived from an EMBL/GenBank/DDBJ whole genome shotgun (WGS) entry which is preliminary data.</text>
</comment>
<reference evidence="1 2" key="1">
    <citation type="submission" date="2020-08" db="EMBL/GenBank/DDBJ databases">
        <title>Sequencing the genomes of 1000 actinobacteria strains.</title>
        <authorList>
            <person name="Klenk H.-P."/>
        </authorList>
    </citation>
    <scope>NUCLEOTIDE SEQUENCE [LARGE SCALE GENOMIC DNA]</scope>
    <source>
        <strain evidence="1 2">DSM 24947</strain>
    </source>
</reference>